<dbReference type="InterPro" id="IPR036397">
    <property type="entry name" value="RNaseH_sf"/>
</dbReference>
<dbReference type="InterPro" id="IPR041677">
    <property type="entry name" value="DNA2/NAM7_AAA_11"/>
</dbReference>
<gene>
    <name evidence="8" type="ORF">D9613_003277</name>
</gene>
<reference evidence="8 9" key="1">
    <citation type="submission" date="2019-12" db="EMBL/GenBank/DDBJ databases">
        <authorList>
            <person name="Floudas D."/>
            <person name="Bentzer J."/>
            <person name="Ahren D."/>
            <person name="Johansson T."/>
            <person name="Persson P."/>
            <person name="Tunlid A."/>
        </authorList>
    </citation>
    <scope>NUCLEOTIDE SEQUENCE [LARGE SCALE GENOMIC DNA]</scope>
    <source>
        <strain evidence="8 9">CBS 102.39</strain>
    </source>
</reference>
<dbReference type="GO" id="GO:0016787">
    <property type="term" value="F:hydrolase activity"/>
    <property type="evidence" value="ECO:0007669"/>
    <property type="project" value="UniProtKB-KW"/>
</dbReference>
<dbReference type="InterPro" id="IPR014001">
    <property type="entry name" value="Helicase_ATP-bd"/>
</dbReference>
<name>A0A8H4QPW5_9AGAR</name>
<dbReference type="Gene3D" id="3.30.420.10">
    <property type="entry name" value="Ribonuclease H-like superfamily/Ribonuclease H"/>
    <property type="match status" value="1"/>
</dbReference>
<dbReference type="Gene3D" id="3.40.50.300">
    <property type="entry name" value="P-loop containing nucleotide triphosphate hydrolases"/>
    <property type="match status" value="2"/>
</dbReference>
<feature type="domain" description="Helicase ATP-binding" evidence="7">
    <location>
        <begin position="369"/>
        <end position="581"/>
    </location>
</feature>
<keyword evidence="9" id="KW-1185">Reference proteome</keyword>
<evidence type="ECO:0000256" key="3">
    <source>
        <dbReference type="ARBA" id="ARBA00022801"/>
    </source>
</evidence>
<dbReference type="SUPFAM" id="SSF52540">
    <property type="entry name" value="P-loop containing nucleoside triphosphate hydrolases"/>
    <property type="match status" value="1"/>
</dbReference>
<organism evidence="8 9">
    <name type="scientific">Agrocybe pediades</name>
    <dbReference type="NCBI Taxonomy" id="84607"/>
    <lineage>
        <taxon>Eukaryota</taxon>
        <taxon>Fungi</taxon>
        <taxon>Dikarya</taxon>
        <taxon>Basidiomycota</taxon>
        <taxon>Agaricomycotina</taxon>
        <taxon>Agaricomycetes</taxon>
        <taxon>Agaricomycetidae</taxon>
        <taxon>Agaricales</taxon>
        <taxon>Agaricineae</taxon>
        <taxon>Strophariaceae</taxon>
        <taxon>Agrocybe</taxon>
    </lineage>
</organism>
<evidence type="ECO:0000256" key="2">
    <source>
        <dbReference type="ARBA" id="ARBA00022741"/>
    </source>
</evidence>
<keyword evidence="4" id="KW-0347">Helicase</keyword>
<dbReference type="AlphaFoldDB" id="A0A8H4QPW5"/>
<dbReference type="SMART" id="SM00487">
    <property type="entry name" value="DEXDc"/>
    <property type="match status" value="1"/>
</dbReference>
<keyword evidence="5" id="KW-0067">ATP-binding</keyword>
<evidence type="ECO:0000256" key="1">
    <source>
        <dbReference type="ARBA" id="ARBA00007913"/>
    </source>
</evidence>
<evidence type="ECO:0000313" key="9">
    <source>
        <dbReference type="Proteomes" id="UP000521872"/>
    </source>
</evidence>
<dbReference type="Proteomes" id="UP000521872">
    <property type="component" value="Unassembled WGS sequence"/>
</dbReference>
<dbReference type="Pfam" id="PF13087">
    <property type="entry name" value="AAA_12"/>
    <property type="match status" value="1"/>
</dbReference>
<evidence type="ECO:0000259" key="7">
    <source>
        <dbReference type="SMART" id="SM00487"/>
    </source>
</evidence>
<dbReference type="GO" id="GO:0005524">
    <property type="term" value="F:ATP binding"/>
    <property type="evidence" value="ECO:0007669"/>
    <property type="project" value="UniProtKB-KW"/>
</dbReference>
<comment type="catalytic activity">
    <reaction evidence="6">
        <text>ATP + H2O = ADP + phosphate + H(+)</text>
        <dbReference type="Rhea" id="RHEA:13065"/>
        <dbReference type="ChEBI" id="CHEBI:15377"/>
        <dbReference type="ChEBI" id="CHEBI:15378"/>
        <dbReference type="ChEBI" id="CHEBI:30616"/>
        <dbReference type="ChEBI" id="CHEBI:43474"/>
        <dbReference type="ChEBI" id="CHEBI:456216"/>
        <dbReference type="EC" id="3.6.4.12"/>
    </reaction>
    <physiologicalReaction direction="left-to-right" evidence="6">
        <dbReference type="Rhea" id="RHEA:13066"/>
    </physiologicalReaction>
</comment>
<evidence type="ECO:0000256" key="6">
    <source>
        <dbReference type="ARBA" id="ARBA00048432"/>
    </source>
</evidence>
<dbReference type="InterPro" id="IPR050534">
    <property type="entry name" value="Coronavir_polyprotein_1ab"/>
</dbReference>
<dbReference type="PANTHER" id="PTHR43788:SF8">
    <property type="entry name" value="DNA-BINDING PROTEIN SMUBP-2"/>
    <property type="match status" value="1"/>
</dbReference>
<evidence type="ECO:0000313" key="8">
    <source>
        <dbReference type="EMBL" id="KAF4614778.1"/>
    </source>
</evidence>
<proteinExistence type="inferred from homology"/>
<dbReference type="CDD" id="cd18808">
    <property type="entry name" value="SF1_C_Upf1"/>
    <property type="match status" value="1"/>
</dbReference>
<keyword evidence="2" id="KW-0547">Nucleotide-binding</keyword>
<dbReference type="CDD" id="cd17934">
    <property type="entry name" value="DEXXQc_Upf1-like"/>
    <property type="match status" value="1"/>
</dbReference>
<dbReference type="InterPro" id="IPR041679">
    <property type="entry name" value="DNA2/NAM7-like_C"/>
</dbReference>
<dbReference type="PANTHER" id="PTHR43788">
    <property type="entry name" value="DNA2/NAM7 HELICASE FAMILY MEMBER"/>
    <property type="match status" value="1"/>
</dbReference>
<sequence length="784" mass="87225">MPPASRYIKQDVLQGISPSQILVVNCDLSNVGKALPSFLDTVQGNGTGLALIYETRHVMKYLAIASRTQVLVVHMYREGAKQGKIQNDSSLQAFLSDATIFKAAFYVDNMASSLFFDHKLRIDNAKDLFSAVAPQGSRGSLEALKAILGGDLVNKKLIHSFLDNPSGTDKKEKCALQAWAACYGASHISDRLSSEPSISTSIHDQKTLTFIASSIRLMSRVDALKPTRVKHDVEREIKQIDKGLLFTAQRYKTKFRQHGQSNQHIEIRMHGSDGKPIVRTGKLKSVKGKQATVCIDGPGTGLIKMVETVGKEAPTLAEQWKTTILLDALRNPTSLINNPFINALWFPETRVSWAAIPRTKQCPALYFPSERKLNVSQERAVQAILSNKNDHRVLLVHGPPGTGKTTVIAASVTSTMQLPGGKSTLWLTAQSNVAVKNIAEKLATIGFFDFKILVSKDFHFDWHEHLYQKLEERVLRSDEFPESVVVAERMLCGAKVILCTVSMLSSEKIAPVIALVPVQTIIFDEASQIDVTDYLPALFRFKSTLRKFVFIGDDKQLAPYGSNDVPIKSIFEHPHLRRKAIFLDTQYRMPVPIGSLISKKVYGGHLKTCHKISESACCRFVDVRNGVEESKGHSWRNVRQVDAVIKIAGILHAQGKSFRIITPYDPQRSLLENSLKQTSLPWEDKCFNVDSFQGNEDDYIIVSIVRTNKLGFLNDQRRVNVMLTRCKKGMIICTNRAFIEGPAAKSLVGALYASLPAHSVWVKSLQTLTPRFDFFAPPRVTAPS</sequence>
<comment type="caution">
    <text evidence="8">The sequence shown here is derived from an EMBL/GenBank/DDBJ whole genome shotgun (WGS) entry which is preliminary data.</text>
</comment>
<dbReference type="GO" id="GO:0043139">
    <property type="term" value="F:5'-3' DNA helicase activity"/>
    <property type="evidence" value="ECO:0007669"/>
    <property type="project" value="TreeGrafter"/>
</dbReference>
<evidence type="ECO:0000256" key="4">
    <source>
        <dbReference type="ARBA" id="ARBA00022806"/>
    </source>
</evidence>
<accession>A0A8H4QPW5</accession>
<dbReference type="EMBL" id="JAACJL010000044">
    <property type="protein sequence ID" value="KAF4614778.1"/>
    <property type="molecule type" value="Genomic_DNA"/>
</dbReference>
<protein>
    <recommendedName>
        <fullName evidence="7">Helicase ATP-binding domain-containing protein</fullName>
    </recommendedName>
</protein>
<evidence type="ECO:0000256" key="5">
    <source>
        <dbReference type="ARBA" id="ARBA00022840"/>
    </source>
</evidence>
<dbReference type="InterPro" id="IPR047187">
    <property type="entry name" value="SF1_C_Upf1"/>
</dbReference>
<dbReference type="InterPro" id="IPR027417">
    <property type="entry name" value="P-loop_NTPase"/>
</dbReference>
<dbReference type="GO" id="GO:0003676">
    <property type="term" value="F:nucleic acid binding"/>
    <property type="evidence" value="ECO:0007669"/>
    <property type="project" value="InterPro"/>
</dbReference>
<dbReference type="Pfam" id="PF13086">
    <property type="entry name" value="AAA_11"/>
    <property type="match status" value="2"/>
</dbReference>
<comment type="similarity">
    <text evidence="1">Belongs to the DNA2/NAM7 helicase family.</text>
</comment>
<keyword evidence="3" id="KW-0378">Hydrolase</keyword>